<evidence type="ECO:0000256" key="4">
    <source>
        <dbReference type="ARBA" id="ARBA00022679"/>
    </source>
</evidence>
<evidence type="ECO:0000256" key="5">
    <source>
        <dbReference type="ARBA" id="ARBA00022691"/>
    </source>
</evidence>
<dbReference type="InterPro" id="IPR046341">
    <property type="entry name" value="SET_dom_sf"/>
</dbReference>
<feature type="domain" description="Pre-SET" evidence="9">
    <location>
        <begin position="30"/>
        <end position="97"/>
    </location>
</feature>
<keyword evidence="2" id="KW-0158">Chromosome</keyword>
<dbReference type="GO" id="GO:0005694">
    <property type="term" value="C:chromosome"/>
    <property type="evidence" value="ECO:0007669"/>
    <property type="project" value="UniProtKB-SubCell"/>
</dbReference>
<name>A0A1D1W605_RAMVA</name>
<dbReference type="SMART" id="SM00317">
    <property type="entry name" value="SET"/>
    <property type="match status" value="1"/>
</dbReference>
<keyword evidence="12" id="KW-1185">Reference proteome</keyword>
<dbReference type="GO" id="GO:0005634">
    <property type="term" value="C:nucleus"/>
    <property type="evidence" value="ECO:0007669"/>
    <property type="project" value="InterPro"/>
</dbReference>
<evidence type="ECO:0000259" key="9">
    <source>
        <dbReference type="PROSITE" id="PS50867"/>
    </source>
</evidence>
<dbReference type="AlphaFoldDB" id="A0A1D1W605"/>
<dbReference type="InterPro" id="IPR001214">
    <property type="entry name" value="SET_dom"/>
</dbReference>
<accession>A0A1D1W605</accession>
<dbReference type="Proteomes" id="UP000186922">
    <property type="component" value="Unassembled WGS sequence"/>
</dbReference>
<keyword evidence="3" id="KW-0489">Methyltransferase</keyword>
<evidence type="ECO:0000313" key="11">
    <source>
        <dbReference type="EMBL" id="GAV08726.1"/>
    </source>
</evidence>
<dbReference type="GO" id="GO:0042054">
    <property type="term" value="F:histone methyltransferase activity"/>
    <property type="evidence" value="ECO:0007669"/>
    <property type="project" value="InterPro"/>
</dbReference>
<dbReference type="PROSITE" id="PS50280">
    <property type="entry name" value="SET"/>
    <property type="match status" value="1"/>
</dbReference>
<dbReference type="GO" id="GO:0032259">
    <property type="term" value="P:methylation"/>
    <property type="evidence" value="ECO:0007669"/>
    <property type="project" value="UniProtKB-KW"/>
</dbReference>
<keyword evidence="4" id="KW-0808">Transferase</keyword>
<dbReference type="STRING" id="947166.A0A1D1W605"/>
<evidence type="ECO:0000256" key="7">
    <source>
        <dbReference type="ARBA" id="ARBA00022833"/>
    </source>
</evidence>
<dbReference type="InterPro" id="IPR003616">
    <property type="entry name" value="Post-SET_dom"/>
</dbReference>
<keyword evidence="6" id="KW-0479">Metal-binding</keyword>
<evidence type="ECO:0000256" key="1">
    <source>
        <dbReference type="ARBA" id="ARBA00004286"/>
    </source>
</evidence>
<dbReference type="OrthoDB" id="616263at2759"/>
<comment type="subcellular location">
    <subcellularLocation>
        <location evidence="1">Chromosome</location>
    </subcellularLocation>
</comment>
<dbReference type="PROSITE" id="PS50867">
    <property type="entry name" value="PRE_SET"/>
    <property type="match status" value="1"/>
</dbReference>
<dbReference type="InterPro" id="IPR007728">
    <property type="entry name" value="Pre-SET_dom"/>
</dbReference>
<gene>
    <name evidence="11" type="primary">RvY_18380-1</name>
    <name evidence="11" type="synonym">RvY_18380.1</name>
    <name evidence="11" type="ORF">RvY_18380</name>
</gene>
<feature type="domain" description="SET" evidence="8">
    <location>
        <begin position="98"/>
        <end position="221"/>
    </location>
</feature>
<dbReference type="PROSITE" id="PS50868">
    <property type="entry name" value="POST_SET"/>
    <property type="match status" value="1"/>
</dbReference>
<keyword evidence="5" id="KW-0949">S-adenosyl-L-methionine</keyword>
<feature type="domain" description="Post-SET" evidence="10">
    <location>
        <begin position="234"/>
        <end position="250"/>
    </location>
</feature>
<evidence type="ECO:0000313" key="12">
    <source>
        <dbReference type="Proteomes" id="UP000186922"/>
    </source>
</evidence>
<evidence type="ECO:0000256" key="3">
    <source>
        <dbReference type="ARBA" id="ARBA00022603"/>
    </source>
</evidence>
<dbReference type="EMBL" id="BDGG01000018">
    <property type="protein sequence ID" value="GAV08726.1"/>
    <property type="molecule type" value="Genomic_DNA"/>
</dbReference>
<evidence type="ECO:0000259" key="8">
    <source>
        <dbReference type="PROSITE" id="PS50280"/>
    </source>
</evidence>
<proteinExistence type="predicted"/>
<evidence type="ECO:0000256" key="2">
    <source>
        <dbReference type="ARBA" id="ARBA00022454"/>
    </source>
</evidence>
<sequence>MELSYEDIKECVPHDSLSRAALDEFDSYFAGCDCGPLALCDDCNDCSCRKHTPLAYEADGRLRAEYLQPSTVLPPVMECGWTCGCKGRCLSRVVGRGSSLQLQAFPAAQKGIGLRTLLPIPSRSFVCQYVGEVISVEEAARRSEKHRNDTYIFTAQEYFGNARRKTCVDARKKGSLARFLNHSCDPNLAIVPVRLDVSVPRLCLFAKRDIMAGEELTVDYGRHEVDDGLSAAFSRKVCACGSSNCGGFLPFEETLFDDSIDEKGSLVCTIEIQ</sequence>
<dbReference type="SUPFAM" id="SSF82199">
    <property type="entry name" value="SET domain"/>
    <property type="match status" value="1"/>
</dbReference>
<dbReference type="InterPro" id="IPR050973">
    <property type="entry name" value="H3K9_Histone-Lys_N-MTase"/>
</dbReference>
<organism evidence="11 12">
    <name type="scientific">Ramazzottius varieornatus</name>
    <name type="common">Water bear</name>
    <name type="synonym">Tardigrade</name>
    <dbReference type="NCBI Taxonomy" id="947166"/>
    <lineage>
        <taxon>Eukaryota</taxon>
        <taxon>Metazoa</taxon>
        <taxon>Ecdysozoa</taxon>
        <taxon>Tardigrada</taxon>
        <taxon>Eutardigrada</taxon>
        <taxon>Parachela</taxon>
        <taxon>Hypsibioidea</taxon>
        <taxon>Ramazzottiidae</taxon>
        <taxon>Ramazzottius</taxon>
    </lineage>
</organism>
<dbReference type="Pfam" id="PF00856">
    <property type="entry name" value="SET"/>
    <property type="match status" value="1"/>
</dbReference>
<protein>
    <recommendedName>
        <fullName evidence="13">SET domain-containing protein</fullName>
    </recommendedName>
</protein>
<dbReference type="PANTHER" id="PTHR46223:SF3">
    <property type="entry name" value="HISTONE-LYSINE N-METHYLTRANSFERASE SET-23"/>
    <property type="match status" value="1"/>
</dbReference>
<comment type="caution">
    <text evidence="11">The sequence shown here is derived from an EMBL/GenBank/DDBJ whole genome shotgun (WGS) entry which is preliminary data.</text>
</comment>
<evidence type="ECO:0008006" key="13">
    <source>
        <dbReference type="Google" id="ProtNLM"/>
    </source>
</evidence>
<dbReference type="Gene3D" id="2.170.270.10">
    <property type="entry name" value="SET domain"/>
    <property type="match status" value="1"/>
</dbReference>
<dbReference type="PANTHER" id="PTHR46223">
    <property type="entry name" value="HISTONE-LYSINE N-METHYLTRANSFERASE SUV39H"/>
    <property type="match status" value="1"/>
</dbReference>
<reference evidence="11 12" key="1">
    <citation type="journal article" date="2016" name="Nat. Commun.">
        <title>Extremotolerant tardigrade genome and improved radiotolerance of human cultured cells by tardigrade-unique protein.</title>
        <authorList>
            <person name="Hashimoto T."/>
            <person name="Horikawa D.D."/>
            <person name="Saito Y."/>
            <person name="Kuwahara H."/>
            <person name="Kozuka-Hata H."/>
            <person name="Shin-I T."/>
            <person name="Minakuchi Y."/>
            <person name="Ohishi K."/>
            <person name="Motoyama A."/>
            <person name="Aizu T."/>
            <person name="Enomoto A."/>
            <person name="Kondo K."/>
            <person name="Tanaka S."/>
            <person name="Hara Y."/>
            <person name="Koshikawa S."/>
            <person name="Sagara H."/>
            <person name="Miura T."/>
            <person name="Yokobori S."/>
            <person name="Miyagawa K."/>
            <person name="Suzuki Y."/>
            <person name="Kubo T."/>
            <person name="Oyama M."/>
            <person name="Kohara Y."/>
            <person name="Fujiyama A."/>
            <person name="Arakawa K."/>
            <person name="Katayama T."/>
            <person name="Toyoda A."/>
            <person name="Kunieda T."/>
        </authorList>
    </citation>
    <scope>NUCLEOTIDE SEQUENCE [LARGE SCALE GENOMIC DNA]</scope>
    <source>
        <strain evidence="11 12">YOKOZUNA-1</strain>
    </source>
</reference>
<dbReference type="GO" id="GO:0008270">
    <property type="term" value="F:zinc ion binding"/>
    <property type="evidence" value="ECO:0007669"/>
    <property type="project" value="InterPro"/>
</dbReference>
<evidence type="ECO:0000259" key="10">
    <source>
        <dbReference type="PROSITE" id="PS50868"/>
    </source>
</evidence>
<evidence type="ECO:0000256" key="6">
    <source>
        <dbReference type="ARBA" id="ARBA00022723"/>
    </source>
</evidence>
<keyword evidence="7" id="KW-0862">Zinc</keyword>